<keyword evidence="1" id="KW-0812">Transmembrane</keyword>
<keyword evidence="1" id="KW-1133">Transmembrane helix</keyword>
<protein>
    <submittedName>
        <fullName evidence="2">Uncharacterized protein</fullName>
    </submittedName>
</protein>
<dbReference type="RefSeq" id="WP_127149093.1">
    <property type="nucleotide sequence ID" value="NZ_CP029042.1"/>
</dbReference>
<feature type="transmembrane region" description="Helical" evidence="1">
    <location>
        <begin position="62"/>
        <end position="85"/>
    </location>
</feature>
<reference evidence="2 3" key="1">
    <citation type="submission" date="2018-04" db="EMBL/GenBank/DDBJ databases">
        <title>Complete genome sequences of Streptomyces lydicus strain WYEC and characterization of antagonistic properties of biological control agents.</title>
        <authorList>
            <person name="Mariita R.M."/>
            <person name="Sello J.K."/>
        </authorList>
    </citation>
    <scope>NUCLEOTIDE SEQUENCE [LARGE SCALE GENOMIC DNA]</scope>
    <source>
        <strain evidence="2 3">WYEC 108</strain>
    </source>
</reference>
<keyword evidence="1" id="KW-0472">Membrane</keyword>
<evidence type="ECO:0000313" key="3">
    <source>
        <dbReference type="Proteomes" id="UP000275579"/>
    </source>
</evidence>
<accession>A0A3S9Y4P7</accession>
<evidence type="ECO:0000256" key="1">
    <source>
        <dbReference type="SAM" id="Phobius"/>
    </source>
</evidence>
<organism evidence="2 3">
    <name type="scientific">Streptomyces lydicus</name>
    <dbReference type="NCBI Taxonomy" id="47763"/>
    <lineage>
        <taxon>Bacteria</taxon>
        <taxon>Bacillati</taxon>
        <taxon>Actinomycetota</taxon>
        <taxon>Actinomycetes</taxon>
        <taxon>Kitasatosporales</taxon>
        <taxon>Streptomycetaceae</taxon>
        <taxon>Streptomyces</taxon>
    </lineage>
</organism>
<evidence type="ECO:0000313" key="2">
    <source>
        <dbReference type="EMBL" id="AZS69863.1"/>
    </source>
</evidence>
<gene>
    <name evidence="2" type="ORF">DDE74_01790</name>
</gene>
<name>A0A3S9Y4P7_9ACTN</name>
<dbReference type="AlphaFoldDB" id="A0A3S9Y4P7"/>
<proteinExistence type="predicted"/>
<sequence length="181" mass="19782">MGWRTAPAAATHAGRPDTAVDRRWRADARRALHYSLAFAGLLMLLDWGAGGLTLPRAGLWSVLGILVLAVFLPSRVTAGDGWLAVQRLMGERRVRTDALVSVRRYGGIAAHLVLRDAHGRWLELDLHVLEANPLIWHLLDAGARRSLERGTLRHGAQVLAELADRIDGMEARAVLKASGLL</sequence>
<dbReference type="Proteomes" id="UP000275579">
    <property type="component" value="Chromosome"/>
</dbReference>
<dbReference type="EMBL" id="CP029042">
    <property type="protein sequence ID" value="AZS69863.1"/>
    <property type="molecule type" value="Genomic_DNA"/>
</dbReference>
<feature type="transmembrane region" description="Helical" evidence="1">
    <location>
        <begin position="31"/>
        <end position="50"/>
    </location>
</feature>